<keyword evidence="2" id="KW-0805">Transcription regulation</keyword>
<dbReference type="Gene3D" id="1.10.10.10">
    <property type="entry name" value="Winged helix-like DNA-binding domain superfamily/Winged helix DNA-binding domain"/>
    <property type="match status" value="1"/>
</dbReference>
<evidence type="ECO:0000256" key="2">
    <source>
        <dbReference type="ARBA" id="ARBA00023015"/>
    </source>
</evidence>
<dbReference type="PANTHER" id="PTHR43133:SF46">
    <property type="entry name" value="RNA POLYMERASE SIGMA-70 FACTOR ECF SUBFAMILY"/>
    <property type="match status" value="1"/>
</dbReference>
<sequence>MENNTSYNDQDLIRFFREEDEQAIRQVYMTHYKPLVFFCNEIVKDKLQAEDITQEVFVKVWKNRQKFQSIAELRAYLYVSAKNAALNILDHIEVRDKYKKEMARLENDEPAYIESRMLFSELMVSVYEEIGKLPPMYAEVLKLLYLEEVPPAQVASQLQLTPENLRIRKFRAIGMLKSALIKKGFSTTTLIFYYFLVTKG</sequence>
<dbReference type="Pfam" id="PF08281">
    <property type="entry name" value="Sigma70_r4_2"/>
    <property type="match status" value="1"/>
</dbReference>
<feature type="domain" description="RNA polymerase sigma factor 70 region 4 type 2" evidence="6">
    <location>
        <begin position="125"/>
        <end position="173"/>
    </location>
</feature>
<dbReference type="InterPro" id="IPR014284">
    <property type="entry name" value="RNA_pol_sigma-70_dom"/>
</dbReference>
<dbReference type="InterPro" id="IPR013249">
    <property type="entry name" value="RNA_pol_sigma70_r4_t2"/>
</dbReference>
<dbReference type="NCBIfam" id="TIGR02937">
    <property type="entry name" value="sigma70-ECF"/>
    <property type="match status" value="1"/>
</dbReference>
<evidence type="ECO:0000256" key="4">
    <source>
        <dbReference type="ARBA" id="ARBA00023163"/>
    </source>
</evidence>
<comment type="similarity">
    <text evidence="1">Belongs to the sigma-70 factor family. ECF subfamily.</text>
</comment>
<organism evidence="7 8">
    <name type="scientific">Pseudobacter ginsenosidimutans</name>
    <dbReference type="NCBI Taxonomy" id="661488"/>
    <lineage>
        <taxon>Bacteria</taxon>
        <taxon>Pseudomonadati</taxon>
        <taxon>Bacteroidota</taxon>
        <taxon>Chitinophagia</taxon>
        <taxon>Chitinophagales</taxon>
        <taxon>Chitinophagaceae</taxon>
        <taxon>Pseudobacter</taxon>
    </lineage>
</organism>
<protein>
    <submittedName>
        <fullName evidence="7">RNA polymerase sigma-70 factor (ECF subfamily)</fullName>
    </submittedName>
</protein>
<comment type="caution">
    <text evidence="7">The sequence shown here is derived from an EMBL/GenBank/DDBJ whole genome shotgun (WGS) entry which is preliminary data.</text>
</comment>
<gene>
    <name evidence="7" type="ORF">EV199_0627</name>
</gene>
<dbReference type="OrthoDB" id="656273at2"/>
<dbReference type="GO" id="GO:0006352">
    <property type="term" value="P:DNA-templated transcription initiation"/>
    <property type="evidence" value="ECO:0007669"/>
    <property type="project" value="InterPro"/>
</dbReference>
<evidence type="ECO:0000313" key="7">
    <source>
        <dbReference type="EMBL" id="RZS74776.1"/>
    </source>
</evidence>
<accession>A0A4V2F1S3</accession>
<evidence type="ECO:0000313" key="8">
    <source>
        <dbReference type="Proteomes" id="UP000293874"/>
    </source>
</evidence>
<dbReference type="InterPro" id="IPR013325">
    <property type="entry name" value="RNA_pol_sigma_r2"/>
</dbReference>
<dbReference type="InterPro" id="IPR013324">
    <property type="entry name" value="RNA_pol_sigma_r3/r4-like"/>
</dbReference>
<dbReference type="GO" id="GO:0016987">
    <property type="term" value="F:sigma factor activity"/>
    <property type="evidence" value="ECO:0007669"/>
    <property type="project" value="UniProtKB-KW"/>
</dbReference>
<proteinExistence type="inferred from homology"/>
<name>A0A4V2F1S3_9BACT</name>
<evidence type="ECO:0000256" key="3">
    <source>
        <dbReference type="ARBA" id="ARBA00023082"/>
    </source>
</evidence>
<dbReference type="SUPFAM" id="SSF88659">
    <property type="entry name" value="Sigma3 and sigma4 domains of RNA polymerase sigma factors"/>
    <property type="match status" value="1"/>
</dbReference>
<keyword evidence="3" id="KW-0731">Sigma factor</keyword>
<reference evidence="7 8" key="1">
    <citation type="submission" date="2019-02" db="EMBL/GenBank/DDBJ databases">
        <title>Genomic Encyclopedia of Type Strains, Phase IV (KMG-IV): sequencing the most valuable type-strain genomes for metagenomic binning, comparative biology and taxonomic classification.</title>
        <authorList>
            <person name="Goeker M."/>
        </authorList>
    </citation>
    <scope>NUCLEOTIDE SEQUENCE [LARGE SCALE GENOMIC DNA]</scope>
    <source>
        <strain evidence="7 8">DSM 18116</strain>
    </source>
</reference>
<dbReference type="InterPro" id="IPR039425">
    <property type="entry name" value="RNA_pol_sigma-70-like"/>
</dbReference>
<dbReference type="InterPro" id="IPR007627">
    <property type="entry name" value="RNA_pol_sigma70_r2"/>
</dbReference>
<dbReference type="SUPFAM" id="SSF88946">
    <property type="entry name" value="Sigma2 domain of RNA polymerase sigma factors"/>
    <property type="match status" value="1"/>
</dbReference>
<keyword evidence="4" id="KW-0804">Transcription</keyword>
<evidence type="ECO:0000256" key="1">
    <source>
        <dbReference type="ARBA" id="ARBA00010641"/>
    </source>
</evidence>
<dbReference type="GO" id="GO:0003677">
    <property type="term" value="F:DNA binding"/>
    <property type="evidence" value="ECO:0007669"/>
    <property type="project" value="InterPro"/>
</dbReference>
<dbReference type="Pfam" id="PF04542">
    <property type="entry name" value="Sigma70_r2"/>
    <property type="match status" value="1"/>
</dbReference>
<feature type="domain" description="RNA polymerase sigma-70 region 2" evidence="5">
    <location>
        <begin position="28"/>
        <end position="87"/>
    </location>
</feature>
<dbReference type="RefSeq" id="WP_130539217.1">
    <property type="nucleotide sequence ID" value="NZ_CP042431.1"/>
</dbReference>
<evidence type="ECO:0000259" key="5">
    <source>
        <dbReference type="Pfam" id="PF04542"/>
    </source>
</evidence>
<evidence type="ECO:0000259" key="6">
    <source>
        <dbReference type="Pfam" id="PF08281"/>
    </source>
</evidence>
<dbReference type="EMBL" id="SGXA01000001">
    <property type="protein sequence ID" value="RZS74776.1"/>
    <property type="molecule type" value="Genomic_DNA"/>
</dbReference>
<dbReference type="InterPro" id="IPR036388">
    <property type="entry name" value="WH-like_DNA-bd_sf"/>
</dbReference>
<dbReference type="Gene3D" id="1.10.1740.10">
    <property type="match status" value="1"/>
</dbReference>
<dbReference type="AlphaFoldDB" id="A0A4V2F1S3"/>
<keyword evidence="8" id="KW-1185">Reference proteome</keyword>
<dbReference type="PANTHER" id="PTHR43133">
    <property type="entry name" value="RNA POLYMERASE ECF-TYPE SIGMA FACTO"/>
    <property type="match status" value="1"/>
</dbReference>
<dbReference type="Proteomes" id="UP000293874">
    <property type="component" value="Unassembled WGS sequence"/>
</dbReference>